<proteinExistence type="predicted"/>
<evidence type="ECO:0000313" key="7">
    <source>
        <dbReference type="EMBL" id="KAE9243933.1"/>
    </source>
</evidence>
<dbReference type="Proteomes" id="UP000476176">
    <property type="component" value="Unassembled WGS sequence"/>
</dbReference>
<protein>
    <recommendedName>
        <fullName evidence="15">HTH CENPB-type domain-containing protein</fullName>
    </recommendedName>
</protein>
<evidence type="ECO:0008006" key="15">
    <source>
        <dbReference type="Google" id="ProtNLM"/>
    </source>
</evidence>
<evidence type="ECO:0000313" key="5">
    <source>
        <dbReference type="EMBL" id="KAE9148808.1"/>
    </source>
</evidence>
<dbReference type="EMBL" id="QXGC01001518">
    <property type="protein sequence ID" value="KAE9201287.1"/>
    <property type="molecule type" value="Genomic_DNA"/>
</dbReference>
<evidence type="ECO:0000313" key="14">
    <source>
        <dbReference type="Proteomes" id="UP000488956"/>
    </source>
</evidence>
<dbReference type="Proteomes" id="UP000440732">
    <property type="component" value="Unassembled WGS sequence"/>
</dbReference>
<name>A0A6A3SXI2_9STRA</name>
<evidence type="ECO:0000313" key="6">
    <source>
        <dbReference type="EMBL" id="KAE9201287.1"/>
    </source>
</evidence>
<dbReference type="EMBL" id="QXFX01001618">
    <property type="protein sequence ID" value="KAE9087367.1"/>
    <property type="molecule type" value="Genomic_DNA"/>
</dbReference>
<comment type="caution">
    <text evidence="4">The sequence shown here is derived from an EMBL/GenBank/DDBJ whole genome shotgun (WGS) entry which is preliminary data.</text>
</comment>
<evidence type="ECO:0000313" key="2">
    <source>
        <dbReference type="EMBL" id="KAE9017211.1"/>
    </source>
</evidence>
<dbReference type="Proteomes" id="UP000460718">
    <property type="component" value="Unassembled WGS sequence"/>
</dbReference>
<evidence type="ECO:0000313" key="9">
    <source>
        <dbReference type="Proteomes" id="UP000440367"/>
    </source>
</evidence>
<evidence type="ECO:0000313" key="12">
    <source>
        <dbReference type="Proteomes" id="UP000460718"/>
    </source>
</evidence>
<dbReference type="AlphaFoldDB" id="A0A6A3SXI2"/>
<dbReference type="Proteomes" id="UP000488956">
    <property type="component" value="Unassembled WGS sequence"/>
</dbReference>
<gene>
    <name evidence="7" type="ORF">PF002_g8024</name>
    <name evidence="6" type="ORF">PF004_g18754</name>
    <name evidence="5" type="ORF">PF006_g6652</name>
    <name evidence="4" type="ORF">PF007_g7153</name>
    <name evidence="1" type="ORF">PF009_g7467</name>
    <name evidence="3" type="ORF">PF010_g19749</name>
    <name evidence="2" type="ORF">PF011_g6800</name>
</gene>
<dbReference type="Proteomes" id="UP000440367">
    <property type="component" value="Unassembled WGS sequence"/>
</dbReference>
<dbReference type="EMBL" id="QXFZ01000281">
    <property type="protein sequence ID" value="KAE9123188.1"/>
    <property type="molecule type" value="Genomic_DNA"/>
</dbReference>
<dbReference type="EMBL" id="QXGF01000288">
    <property type="protein sequence ID" value="KAE8942791.1"/>
    <property type="molecule type" value="Genomic_DNA"/>
</dbReference>
<organism evidence="4 11">
    <name type="scientific">Phytophthora fragariae</name>
    <dbReference type="NCBI Taxonomy" id="53985"/>
    <lineage>
        <taxon>Eukaryota</taxon>
        <taxon>Sar</taxon>
        <taxon>Stramenopiles</taxon>
        <taxon>Oomycota</taxon>
        <taxon>Peronosporomycetes</taxon>
        <taxon>Peronosporales</taxon>
        <taxon>Peronosporaceae</taxon>
        <taxon>Phytophthora</taxon>
    </lineage>
</organism>
<evidence type="ECO:0000313" key="11">
    <source>
        <dbReference type="Proteomes" id="UP000441208"/>
    </source>
</evidence>
<dbReference type="EMBL" id="QXGA01000271">
    <property type="protein sequence ID" value="KAE9148808.1"/>
    <property type="molecule type" value="Genomic_DNA"/>
</dbReference>
<evidence type="ECO:0000313" key="8">
    <source>
        <dbReference type="Proteomes" id="UP000429523"/>
    </source>
</evidence>
<dbReference type="EMBL" id="QXGD01000307">
    <property type="protein sequence ID" value="KAE9243933.1"/>
    <property type="molecule type" value="Genomic_DNA"/>
</dbReference>
<sequence>MPSSRMANSMAEKKEVVQWIEKNAGAPTPSAAFFKDERGWKVSEDQVREWWKQRTAIKAAPALCSRLSGAGAKPRLSEIEDILFDQVLFCRSAKEKVCRDWIRDAGFFASDRWVNGFTRRYGMSLRRTTNLAVLTDDVLTDRAVSFLSYLASRMDGLSDDHIILIDETAVYFENPRPPDDGPSWSSSRCAKVYGICFNAGDDCAGRHGDRPQAAPAGCLERGQAG</sequence>
<evidence type="ECO:0000313" key="4">
    <source>
        <dbReference type="EMBL" id="KAE9123188.1"/>
    </source>
</evidence>
<dbReference type="EMBL" id="QXFW01000292">
    <property type="protein sequence ID" value="KAE9017211.1"/>
    <property type="molecule type" value="Genomic_DNA"/>
</dbReference>
<evidence type="ECO:0000313" key="10">
    <source>
        <dbReference type="Proteomes" id="UP000440732"/>
    </source>
</evidence>
<evidence type="ECO:0000313" key="1">
    <source>
        <dbReference type="EMBL" id="KAE8942791.1"/>
    </source>
</evidence>
<dbReference type="Proteomes" id="UP000429523">
    <property type="component" value="Unassembled WGS sequence"/>
</dbReference>
<evidence type="ECO:0000313" key="3">
    <source>
        <dbReference type="EMBL" id="KAE9087367.1"/>
    </source>
</evidence>
<accession>A0A6A3SXI2</accession>
<dbReference type="Proteomes" id="UP000441208">
    <property type="component" value="Unassembled WGS sequence"/>
</dbReference>
<reference evidence="8 9" key="1">
    <citation type="submission" date="2018-08" db="EMBL/GenBank/DDBJ databases">
        <title>Genomic investigation of the strawberry pathogen Phytophthora fragariae indicates pathogenicity is determined by transcriptional variation in three key races.</title>
        <authorList>
            <person name="Adams T.M."/>
            <person name="Armitage A.D."/>
            <person name="Sobczyk M.K."/>
            <person name="Bates H.J."/>
            <person name="Dunwell J.M."/>
            <person name="Nellist C.F."/>
            <person name="Harrison R.J."/>
        </authorList>
    </citation>
    <scope>NUCLEOTIDE SEQUENCE [LARGE SCALE GENOMIC DNA]</scope>
    <source>
        <strain evidence="7 9">BC-1</strain>
        <strain evidence="6 13">BC-23</strain>
        <strain evidence="5 10">NOV-5</strain>
        <strain evidence="4 11">NOV-71</strain>
        <strain evidence="1 8">NOV-9</strain>
        <strain evidence="3 14">ONT-3</strain>
        <strain evidence="2 12">SCRP245</strain>
    </source>
</reference>
<evidence type="ECO:0000313" key="13">
    <source>
        <dbReference type="Proteomes" id="UP000476176"/>
    </source>
</evidence>